<feature type="region of interest" description="Disordered" evidence="1">
    <location>
        <begin position="129"/>
        <end position="165"/>
    </location>
</feature>
<accession>A0A9D2Y2Z2</accession>
<proteinExistence type="predicted"/>
<dbReference type="RefSeq" id="XP_015808347.1">
    <property type="nucleotide sequence ID" value="XM_015952861.3"/>
</dbReference>
<evidence type="ECO:0000256" key="1">
    <source>
        <dbReference type="SAM" id="MobiDB-lite"/>
    </source>
</evidence>
<dbReference type="CTD" id="283677"/>
<dbReference type="KEGG" id="nfu:107381271"/>
<evidence type="ECO:0000313" key="3">
    <source>
        <dbReference type="Proteomes" id="UP000822369"/>
    </source>
</evidence>
<dbReference type="InterPro" id="IPR029168">
    <property type="entry name" value="REC114L"/>
</dbReference>
<gene>
    <name evidence="2" type="primary">rec114</name>
    <name evidence="2" type="ORF">G4P62_007041</name>
</gene>
<dbReference type="Pfam" id="PF15165">
    <property type="entry name" value="REC114-like"/>
    <property type="match status" value="1"/>
</dbReference>
<evidence type="ECO:0000313" key="2">
    <source>
        <dbReference type="EMBL" id="KAF7211834.1"/>
    </source>
</evidence>
<dbReference type="AlphaFoldDB" id="A0A9D2Y2Z2"/>
<protein>
    <submittedName>
        <fullName evidence="2">Transcript variant X1</fullName>
    </submittedName>
</protein>
<dbReference type="PANTHER" id="PTHR34921">
    <property type="entry name" value="MEIOTIC RECOMBINATION PROTEIN REC114"/>
    <property type="match status" value="1"/>
</dbReference>
<sequence length="234" mass="26139">METTQTWKLKRYGRLVPQIKQVGGKSFKMFESNNNKPDIVLTMLESGYLLISQGQKSLDTISLLSGSDLIQVQHKTDNLMFKLKMKGENRMIRMQFDGGSTAEAINQCSSAVQKLMEYVPVTSIASIRPNQPPTEVSAAETQVGEPSAQEKQSKQSCQGQTVGTEPEVVQGPLSIKRLTQHFLGETSVTLPQIYHHSSLAQGDLEPFLRVCLLDPSFHAFVENVEEELKKIREE</sequence>
<dbReference type="OMA" id="RYGRFML"/>
<dbReference type="PANTHER" id="PTHR34921:SF1">
    <property type="entry name" value="MEIOTIC RECOMBINATION PROTEIN REC114"/>
    <property type="match status" value="1"/>
</dbReference>
<dbReference type="EMBL" id="JAAVVJ010000011">
    <property type="protein sequence ID" value="KAF7211834.1"/>
    <property type="molecule type" value="Genomic_DNA"/>
</dbReference>
<dbReference type="GeneID" id="107381271"/>
<name>A0A9D2Y2Z2_NOTFU</name>
<reference evidence="2" key="1">
    <citation type="submission" date="2020-03" db="EMBL/GenBank/DDBJ databases">
        <title>Intra-Species Differences in Population Size shape Life History and Genome Evolution.</title>
        <authorList>
            <person name="Willemsen D."/>
            <person name="Cui R."/>
            <person name="Valenzano D.R."/>
        </authorList>
    </citation>
    <scope>NUCLEOTIDE SEQUENCE</scope>
    <source>
        <strain evidence="2">GRZ</strain>
        <tissue evidence="2">Whole</tissue>
    </source>
</reference>
<feature type="compositionally biased region" description="Polar residues" evidence="1">
    <location>
        <begin position="154"/>
        <end position="163"/>
    </location>
</feature>
<comment type="caution">
    <text evidence="2">The sequence shown here is derived from an EMBL/GenBank/DDBJ whole genome shotgun (WGS) entry which is preliminary data.</text>
</comment>
<organism evidence="2 3">
    <name type="scientific">Nothobranchius furzeri</name>
    <name type="common">Turquoise killifish</name>
    <dbReference type="NCBI Taxonomy" id="105023"/>
    <lineage>
        <taxon>Eukaryota</taxon>
        <taxon>Metazoa</taxon>
        <taxon>Chordata</taxon>
        <taxon>Craniata</taxon>
        <taxon>Vertebrata</taxon>
        <taxon>Euteleostomi</taxon>
        <taxon>Actinopterygii</taxon>
        <taxon>Neopterygii</taxon>
        <taxon>Teleostei</taxon>
        <taxon>Neoteleostei</taxon>
        <taxon>Acanthomorphata</taxon>
        <taxon>Ovalentaria</taxon>
        <taxon>Atherinomorphae</taxon>
        <taxon>Cyprinodontiformes</taxon>
        <taxon>Nothobranchiidae</taxon>
        <taxon>Nothobranchius</taxon>
    </lineage>
</organism>
<dbReference type="Proteomes" id="UP000822369">
    <property type="component" value="Chromosome 11"/>
</dbReference>
<dbReference type="OrthoDB" id="6479200at2759"/>